<sequence length="328" mass="34223">VEASGTLVGYMAVLAVALVGINMMVQLRPMAWANCLSLMIKLALIGIFAWNWNQFWGVADGILSAIEATAGGILASSGNGLSGPSINDGFASAIDRLMIQFTNAATSIAEDMGGYFTSAIVSGICVLLIGFISAVSALLILFPKVVITVLLGLAPIVIAMTLFEATKGFFERWMSACISWSLYPLFIASIFSIMISMGTDMIDRIGTDGYTSIGAFVPFIVLMILILLCMALLPMLVTTVSGNIQMAGVIATGSRFMGQGKSVMNAGKGAAATTAALAKAPGQTMRGENAVGRAGQAFAATPSVFQATTGVAESINRMQDKARTLGKR</sequence>
<feature type="transmembrane region" description="Helical" evidence="6">
    <location>
        <begin position="31"/>
        <end position="50"/>
    </location>
</feature>
<reference evidence="8" key="1">
    <citation type="journal article" date="2019" name="Int. J. Syst. Evol. Microbiol.">
        <title>The Global Catalogue of Microorganisms (GCM) 10K type strain sequencing project: providing services to taxonomists for standard genome sequencing and annotation.</title>
        <authorList>
            <consortium name="The Broad Institute Genomics Platform"/>
            <consortium name="The Broad Institute Genome Sequencing Center for Infectious Disease"/>
            <person name="Wu L."/>
            <person name="Ma J."/>
        </authorList>
    </citation>
    <scope>NUCLEOTIDE SEQUENCE [LARGE SCALE GENOMIC DNA]</scope>
    <source>
        <strain evidence="8">CCM 8875</strain>
    </source>
</reference>
<gene>
    <name evidence="7" type="ORF">ACFQ5P_19585</name>
</gene>
<dbReference type="EMBL" id="JBHTOQ010000067">
    <property type="protein sequence ID" value="MFD1483498.1"/>
    <property type="molecule type" value="Genomic_DNA"/>
</dbReference>
<evidence type="ECO:0000256" key="5">
    <source>
        <dbReference type="ARBA" id="ARBA00023136"/>
    </source>
</evidence>
<feature type="transmembrane region" description="Helical" evidence="6">
    <location>
        <begin position="175"/>
        <end position="195"/>
    </location>
</feature>
<dbReference type="InterPro" id="IPR007688">
    <property type="entry name" value="Conjugal_tfr_TrbL/VirB6"/>
</dbReference>
<evidence type="ECO:0000256" key="6">
    <source>
        <dbReference type="SAM" id="Phobius"/>
    </source>
</evidence>
<protein>
    <submittedName>
        <fullName evidence="7">Type IV secretion system protein</fullName>
    </submittedName>
</protein>
<evidence type="ECO:0000256" key="2">
    <source>
        <dbReference type="ARBA" id="ARBA00007802"/>
    </source>
</evidence>
<feature type="transmembrane region" description="Helical" evidence="6">
    <location>
        <begin position="7"/>
        <end position="25"/>
    </location>
</feature>
<keyword evidence="8" id="KW-1185">Reference proteome</keyword>
<evidence type="ECO:0000313" key="7">
    <source>
        <dbReference type="EMBL" id="MFD1483498.1"/>
    </source>
</evidence>
<keyword evidence="5 6" id="KW-0472">Membrane</keyword>
<comment type="subcellular location">
    <subcellularLocation>
        <location evidence="1">Membrane</location>
        <topology evidence="1">Multi-pass membrane protein</topology>
    </subcellularLocation>
</comment>
<name>A0ABW4E2C7_9RHOB</name>
<comment type="similarity">
    <text evidence="2">Belongs to the TrbL/VirB6 family.</text>
</comment>
<feature type="transmembrane region" description="Helical" evidence="6">
    <location>
        <begin position="145"/>
        <end position="163"/>
    </location>
</feature>
<dbReference type="RefSeq" id="WP_379107681.1">
    <property type="nucleotide sequence ID" value="NZ_JBHTOQ010000067.1"/>
</dbReference>
<accession>A0ABW4E2C7</accession>
<feature type="transmembrane region" description="Helical" evidence="6">
    <location>
        <begin position="115"/>
        <end position="139"/>
    </location>
</feature>
<organism evidence="7 8">
    <name type="scientific">Paracoccus nototheniae</name>
    <dbReference type="NCBI Taxonomy" id="2489002"/>
    <lineage>
        <taxon>Bacteria</taxon>
        <taxon>Pseudomonadati</taxon>
        <taxon>Pseudomonadota</taxon>
        <taxon>Alphaproteobacteria</taxon>
        <taxon>Rhodobacterales</taxon>
        <taxon>Paracoccaceae</taxon>
        <taxon>Paracoccus</taxon>
    </lineage>
</organism>
<evidence type="ECO:0000256" key="1">
    <source>
        <dbReference type="ARBA" id="ARBA00004141"/>
    </source>
</evidence>
<dbReference type="Proteomes" id="UP001597302">
    <property type="component" value="Unassembled WGS sequence"/>
</dbReference>
<comment type="caution">
    <text evidence="7">The sequence shown here is derived from an EMBL/GenBank/DDBJ whole genome shotgun (WGS) entry which is preliminary data.</text>
</comment>
<keyword evidence="3 6" id="KW-0812">Transmembrane</keyword>
<feature type="non-terminal residue" evidence="7">
    <location>
        <position position="1"/>
    </location>
</feature>
<evidence type="ECO:0000256" key="4">
    <source>
        <dbReference type="ARBA" id="ARBA00022989"/>
    </source>
</evidence>
<keyword evidence="4 6" id="KW-1133">Transmembrane helix</keyword>
<dbReference type="Pfam" id="PF04610">
    <property type="entry name" value="TrbL"/>
    <property type="match status" value="1"/>
</dbReference>
<evidence type="ECO:0000313" key="8">
    <source>
        <dbReference type="Proteomes" id="UP001597302"/>
    </source>
</evidence>
<evidence type="ECO:0000256" key="3">
    <source>
        <dbReference type="ARBA" id="ARBA00022692"/>
    </source>
</evidence>
<proteinExistence type="inferred from homology"/>
<feature type="transmembrane region" description="Helical" evidence="6">
    <location>
        <begin position="215"/>
        <end position="237"/>
    </location>
</feature>